<reference evidence="1 2" key="1">
    <citation type="submission" date="2018-12" db="EMBL/GenBank/DDBJ databases">
        <authorList>
            <consortium name="Pathogen Informatics"/>
        </authorList>
    </citation>
    <scope>NUCLEOTIDE SEQUENCE [LARGE SCALE GENOMIC DNA]</scope>
    <source>
        <strain evidence="1 2">NCTC9419</strain>
    </source>
</reference>
<protein>
    <recommendedName>
        <fullName evidence="3">DUF3592 domain-containing protein</fullName>
    </recommendedName>
</protein>
<dbReference type="EMBL" id="LR134155">
    <property type="protein sequence ID" value="VEA70884.1"/>
    <property type="molecule type" value="Genomic_DNA"/>
</dbReference>
<dbReference type="AlphaFoldDB" id="A0A447QLH9"/>
<evidence type="ECO:0000313" key="1">
    <source>
        <dbReference type="EMBL" id="VEA70884.1"/>
    </source>
</evidence>
<evidence type="ECO:0000313" key="2">
    <source>
        <dbReference type="Proteomes" id="UP000271603"/>
    </source>
</evidence>
<gene>
    <name evidence="1" type="ORF">NCTC9419_02400</name>
</gene>
<name>A0A447QLH9_SERRU</name>
<organism evidence="1 2">
    <name type="scientific">Serratia rubidaea</name>
    <name type="common">Serratia marinorubra</name>
    <dbReference type="NCBI Taxonomy" id="61652"/>
    <lineage>
        <taxon>Bacteria</taxon>
        <taxon>Pseudomonadati</taxon>
        <taxon>Pseudomonadota</taxon>
        <taxon>Gammaproteobacteria</taxon>
        <taxon>Enterobacterales</taxon>
        <taxon>Yersiniaceae</taxon>
        <taxon>Serratia</taxon>
    </lineage>
</organism>
<accession>A0A447QLH9</accession>
<sequence length="117" mass="12954">MAVWIVAIIIVFVSFKGVKVNKEGREDIKNWSSQSLWKGDVTSAKLVSWKQLQATHNIDYFYSFTVESELDGSLKQYSAAGVVKASEVGKLRKGLVVTIKHQGVPPKKIAVIGVDFD</sequence>
<proteinExistence type="predicted"/>
<dbReference type="Proteomes" id="UP000271603">
    <property type="component" value="Chromosome"/>
</dbReference>
<evidence type="ECO:0008006" key="3">
    <source>
        <dbReference type="Google" id="ProtNLM"/>
    </source>
</evidence>